<sequence>MKVLYFCAVLALFPNVVLAADNPRCAQKSASLQHEIEAARAAGHDRKAEGMATALAKLQANCTDEKLVRERRQAVAEAQAKVSERSAELEAEKAEGGGGEKIAKRQAKLEEAQAELRAAEAALAH</sequence>
<feature type="region of interest" description="Disordered" evidence="1">
    <location>
        <begin position="79"/>
        <end position="106"/>
    </location>
</feature>
<evidence type="ECO:0008006" key="5">
    <source>
        <dbReference type="Google" id="ProtNLM"/>
    </source>
</evidence>
<reference evidence="3" key="1">
    <citation type="journal article" date="2014" name="Int. J. Syst. Evol. Microbiol.">
        <title>Complete genome sequence of Corynebacterium casei LMG S-19264T (=DSM 44701T), isolated from a smear-ripened cheese.</title>
        <authorList>
            <consortium name="US DOE Joint Genome Institute (JGI-PGF)"/>
            <person name="Walter F."/>
            <person name="Albersmeier A."/>
            <person name="Kalinowski J."/>
            <person name="Ruckert C."/>
        </authorList>
    </citation>
    <scope>NUCLEOTIDE SEQUENCE</scope>
    <source>
        <strain evidence="3">JCM 30078</strain>
    </source>
</reference>
<evidence type="ECO:0000256" key="1">
    <source>
        <dbReference type="SAM" id="MobiDB-lite"/>
    </source>
</evidence>
<protein>
    <recommendedName>
        <fullName evidence="5">DUF1090 domain-containing protein</fullName>
    </recommendedName>
</protein>
<gene>
    <name evidence="3" type="ORF">GCM10009304_12170</name>
</gene>
<proteinExistence type="predicted"/>
<keyword evidence="4" id="KW-1185">Reference proteome</keyword>
<dbReference type="EMBL" id="BMPO01000002">
    <property type="protein sequence ID" value="GGJ87989.1"/>
    <property type="molecule type" value="Genomic_DNA"/>
</dbReference>
<dbReference type="AlphaFoldDB" id="A0A917PQX8"/>
<feature type="chain" id="PRO_5037687057" description="DUF1090 domain-containing protein" evidence="2">
    <location>
        <begin position="20"/>
        <end position="125"/>
    </location>
</feature>
<dbReference type="InterPro" id="IPR009468">
    <property type="entry name" value="DUF1090"/>
</dbReference>
<dbReference type="Pfam" id="PF06476">
    <property type="entry name" value="DUF1090"/>
    <property type="match status" value="1"/>
</dbReference>
<name>A0A917PQX8_9PSED</name>
<comment type="caution">
    <text evidence="3">The sequence shown here is derived from an EMBL/GenBank/DDBJ whole genome shotgun (WGS) entry which is preliminary data.</text>
</comment>
<accession>A0A917PQX8</accession>
<feature type="signal peptide" evidence="2">
    <location>
        <begin position="1"/>
        <end position="19"/>
    </location>
</feature>
<evidence type="ECO:0000313" key="3">
    <source>
        <dbReference type="EMBL" id="GGJ87989.1"/>
    </source>
</evidence>
<evidence type="ECO:0000256" key="2">
    <source>
        <dbReference type="SAM" id="SignalP"/>
    </source>
</evidence>
<dbReference type="Proteomes" id="UP000635983">
    <property type="component" value="Unassembled WGS sequence"/>
</dbReference>
<evidence type="ECO:0000313" key="4">
    <source>
        <dbReference type="Proteomes" id="UP000635983"/>
    </source>
</evidence>
<organism evidence="3 4">
    <name type="scientific">Pseudomonas matsuisoli</name>
    <dbReference type="NCBI Taxonomy" id="1515666"/>
    <lineage>
        <taxon>Bacteria</taxon>
        <taxon>Pseudomonadati</taxon>
        <taxon>Pseudomonadota</taxon>
        <taxon>Gammaproteobacteria</taxon>
        <taxon>Pseudomonadales</taxon>
        <taxon>Pseudomonadaceae</taxon>
        <taxon>Pseudomonas</taxon>
    </lineage>
</organism>
<dbReference type="RefSeq" id="WP_188982248.1">
    <property type="nucleotide sequence ID" value="NZ_BMPO01000002.1"/>
</dbReference>
<reference evidence="3" key="2">
    <citation type="submission" date="2020-09" db="EMBL/GenBank/DDBJ databases">
        <authorList>
            <person name="Sun Q."/>
            <person name="Ohkuma M."/>
        </authorList>
    </citation>
    <scope>NUCLEOTIDE SEQUENCE</scope>
    <source>
        <strain evidence="3">JCM 30078</strain>
    </source>
</reference>
<keyword evidence="2" id="KW-0732">Signal</keyword>
<feature type="compositionally biased region" description="Basic and acidic residues" evidence="1">
    <location>
        <begin position="82"/>
        <end position="95"/>
    </location>
</feature>